<evidence type="ECO:0000313" key="2">
    <source>
        <dbReference type="EMBL" id="GER60808.1"/>
    </source>
</evidence>
<evidence type="ECO:0000313" key="3">
    <source>
        <dbReference type="Proteomes" id="UP000326509"/>
    </source>
</evidence>
<dbReference type="EMBL" id="BKCG01000010">
    <property type="protein sequence ID" value="GER60808.1"/>
    <property type="molecule type" value="Genomic_DNA"/>
</dbReference>
<dbReference type="AlphaFoldDB" id="A0A5J4J456"/>
<dbReference type="OrthoDB" id="187854at2"/>
<organism evidence="2 3">
    <name type="scientific">Patiriisocius marinus</name>
    <dbReference type="NCBI Taxonomy" id="1397112"/>
    <lineage>
        <taxon>Bacteria</taxon>
        <taxon>Pseudomonadati</taxon>
        <taxon>Bacteroidota</taxon>
        <taxon>Flavobacteriia</taxon>
        <taxon>Flavobacteriales</taxon>
        <taxon>Flavobacteriaceae</taxon>
        <taxon>Patiriisocius</taxon>
    </lineage>
</organism>
<comment type="caution">
    <text evidence="2">The sequence shown here is derived from an EMBL/GenBank/DDBJ whole genome shotgun (WGS) entry which is preliminary data.</text>
</comment>
<keyword evidence="1" id="KW-0732">Signal</keyword>
<dbReference type="Proteomes" id="UP000326509">
    <property type="component" value="Unassembled WGS sequence"/>
</dbReference>
<dbReference type="InterPro" id="IPR021314">
    <property type="entry name" value="DUF2911"/>
</dbReference>
<reference evidence="2 3" key="1">
    <citation type="submission" date="2019-08" db="EMBL/GenBank/DDBJ databases">
        <title>Draft genome sequence of Ulvibacter marinus type strain NBRC 109484.</title>
        <authorList>
            <person name="Kawano K."/>
            <person name="Ushijima N."/>
            <person name="Kihara M."/>
            <person name="Itoh H."/>
        </authorList>
    </citation>
    <scope>NUCLEOTIDE SEQUENCE [LARGE SCALE GENOMIC DNA]</scope>
    <source>
        <strain evidence="2 3">NBRC 109484</strain>
    </source>
</reference>
<feature type="chain" id="PRO_5023878461" description="DUF2911 domain-containing protein" evidence="1">
    <location>
        <begin position="24"/>
        <end position="194"/>
    </location>
</feature>
<keyword evidence="3" id="KW-1185">Reference proteome</keyword>
<proteinExistence type="predicted"/>
<accession>A0A5J4J456</accession>
<feature type="signal peptide" evidence="1">
    <location>
        <begin position="1"/>
        <end position="23"/>
    </location>
</feature>
<gene>
    <name evidence="2" type="ORF">ULMA_29160</name>
</gene>
<dbReference type="RefSeq" id="WP_151675234.1">
    <property type="nucleotide sequence ID" value="NZ_BKCG01000010.1"/>
</dbReference>
<evidence type="ECO:0000256" key="1">
    <source>
        <dbReference type="SAM" id="SignalP"/>
    </source>
</evidence>
<evidence type="ECO:0008006" key="4">
    <source>
        <dbReference type="Google" id="ProtNLM"/>
    </source>
</evidence>
<protein>
    <recommendedName>
        <fullName evidence="4">DUF2911 domain-containing protein</fullName>
    </recommendedName>
</protein>
<dbReference type="Pfam" id="PF11138">
    <property type="entry name" value="DUF2911"/>
    <property type="match status" value="1"/>
</dbReference>
<sequence length="194" mass="21576">MKNSKFAALILIVAVAFSSNAFAQKFKDLDKSPMDVSAFPSSYKESDKKVKVVYSRPQLNGRDVAKLAPNGEIWRTGANEAAEITFYYPAKIGNDVVKPGTYTLFTIPGNKGWTIILNSASNVWGAYTYNEELNIVKLEAEATKGKESLEAFSIVFEGEKNEAVMYMGWGETLVKLPITFMDKEKSKKLKGTKY</sequence>
<name>A0A5J4J456_9FLAO</name>